<accession>A0A955RJ04</accession>
<dbReference type="InterPro" id="IPR003826">
    <property type="entry name" value="AdoMetDC_fam_prok"/>
</dbReference>
<dbReference type="AlphaFoldDB" id="A0A955RJ04"/>
<evidence type="ECO:0000256" key="9">
    <source>
        <dbReference type="ARBA" id="ARBA00023317"/>
    </source>
</evidence>
<sequence length="116" mass="13433">MKLGQVGTHILAEFKTTKHLTDCSAYNSFIRNLLIKSNINIVGNLEHIFDTGGYTSSFLLAESHVNIHTWPEFELANIDLFLCNYTEDNSEKAKMLMEEIEKFFDPYDTEVRIIKR</sequence>
<dbReference type="GO" id="GO:0005829">
    <property type="term" value="C:cytosol"/>
    <property type="evidence" value="ECO:0007669"/>
    <property type="project" value="TreeGrafter"/>
</dbReference>
<evidence type="ECO:0000256" key="8">
    <source>
        <dbReference type="ARBA" id="ARBA00023270"/>
    </source>
</evidence>
<proteinExistence type="predicted"/>
<keyword evidence="5" id="KW-0620">Polyamine biosynthesis</keyword>
<reference evidence="10" key="1">
    <citation type="submission" date="2020-04" db="EMBL/GenBank/DDBJ databases">
        <authorList>
            <person name="Zhang T."/>
        </authorList>
    </citation>
    <scope>NUCLEOTIDE SEQUENCE</scope>
    <source>
        <strain evidence="10">HKST-UBA14</strain>
    </source>
</reference>
<keyword evidence="4" id="KW-0745">Spermidine biosynthesis</keyword>
<keyword evidence="2" id="KW-0210">Decarboxylase</keyword>
<organism evidence="10 11">
    <name type="scientific">Candidatus Dojkabacteria bacterium</name>
    <dbReference type="NCBI Taxonomy" id="2099670"/>
    <lineage>
        <taxon>Bacteria</taxon>
        <taxon>Candidatus Dojkabacteria</taxon>
    </lineage>
</organism>
<comment type="caution">
    <text evidence="10">The sequence shown here is derived from an EMBL/GenBank/DDBJ whole genome shotgun (WGS) entry which is preliminary data.</text>
</comment>
<reference evidence="10" key="2">
    <citation type="journal article" date="2021" name="Microbiome">
        <title>Successional dynamics and alternative stable states in a saline activated sludge microbial community over 9 years.</title>
        <authorList>
            <person name="Wang Y."/>
            <person name="Ye J."/>
            <person name="Ju F."/>
            <person name="Liu L."/>
            <person name="Boyd J.A."/>
            <person name="Deng Y."/>
            <person name="Parks D.H."/>
            <person name="Jiang X."/>
            <person name="Yin X."/>
            <person name="Woodcroft B.J."/>
            <person name="Tyson G.W."/>
            <person name="Hugenholtz P."/>
            <person name="Polz M.F."/>
            <person name="Zhang T."/>
        </authorList>
    </citation>
    <scope>NUCLEOTIDE SEQUENCE</scope>
    <source>
        <strain evidence="10">HKST-UBA14</strain>
    </source>
</reference>
<evidence type="ECO:0000256" key="3">
    <source>
        <dbReference type="ARBA" id="ARBA00022813"/>
    </source>
</evidence>
<evidence type="ECO:0000256" key="5">
    <source>
        <dbReference type="ARBA" id="ARBA00023115"/>
    </source>
</evidence>
<dbReference type="SUPFAM" id="SSF56276">
    <property type="entry name" value="S-adenosylmethionine decarboxylase"/>
    <property type="match status" value="1"/>
</dbReference>
<evidence type="ECO:0000313" key="10">
    <source>
        <dbReference type="EMBL" id="MCA9383441.1"/>
    </source>
</evidence>
<keyword evidence="6" id="KW-0865">Zymogen</keyword>
<keyword evidence="7" id="KW-0456">Lyase</keyword>
<dbReference type="PANTHER" id="PTHR33866:SF2">
    <property type="entry name" value="S-ADENOSYLMETHIONINE DECARBOXYLASE PROENZYME"/>
    <property type="match status" value="1"/>
</dbReference>
<protein>
    <submittedName>
        <fullName evidence="10">S-adenosylmethionine decarboxylase</fullName>
    </submittedName>
</protein>
<gene>
    <name evidence="10" type="ORF">KC909_03685</name>
</gene>
<dbReference type="GO" id="GO:0004014">
    <property type="term" value="F:adenosylmethionine decarboxylase activity"/>
    <property type="evidence" value="ECO:0007669"/>
    <property type="project" value="InterPro"/>
</dbReference>
<dbReference type="Pfam" id="PF02675">
    <property type="entry name" value="AdoMet_dc"/>
    <property type="match status" value="1"/>
</dbReference>
<dbReference type="EMBL" id="JAGQLK010000070">
    <property type="protein sequence ID" value="MCA9383441.1"/>
    <property type="molecule type" value="Genomic_DNA"/>
</dbReference>
<dbReference type="Gene3D" id="3.60.90.10">
    <property type="entry name" value="S-adenosylmethionine decarboxylase"/>
    <property type="match status" value="1"/>
</dbReference>
<dbReference type="InterPro" id="IPR016067">
    <property type="entry name" value="S-AdoMet_deCO2ase_core"/>
</dbReference>
<dbReference type="Proteomes" id="UP000783287">
    <property type="component" value="Unassembled WGS sequence"/>
</dbReference>
<evidence type="ECO:0000256" key="7">
    <source>
        <dbReference type="ARBA" id="ARBA00023239"/>
    </source>
</evidence>
<comment type="cofactor">
    <cofactor evidence="1">
        <name>pyruvate</name>
        <dbReference type="ChEBI" id="CHEBI:15361"/>
    </cofactor>
</comment>
<dbReference type="GO" id="GO:0008295">
    <property type="term" value="P:spermidine biosynthetic process"/>
    <property type="evidence" value="ECO:0007669"/>
    <property type="project" value="UniProtKB-KW"/>
</dbReference>
<evidence type="ECO:0000256" key="6">
    <source>
        <dbReference type="ARBA" id="ARBA00023145"/>
    </source>
</evidence>
<keyword evidence="9" id="KW-0670">Pyruvate</keyword>
<evidence type="ECO:0000313" key="11">
    <source>
        <dbReference type="Proteomes" id="UP000783287"/>
    </source>
</evidence>
<evidence type="ECO:0000256" key="4">
    <source>
        <dbReference type="ARBA" id="ARBA00023066"/>
    </source>
</evidence>
<dbReference type="PANTHER" id="PTHR33866">
    <property type="entry name" value="S-ADENOSYLMETHIONINE DECARBOXYLASE PROENZYME"/>
    <property type="match status" value="1"/>
</dbReference>
<evidence type="ECO:0000256" key="1">
    <source>
        <dbReference type="ARBA" id="ARBA00001928"/>
    </source>
</evidence>
<keyword evidence="8" id="KW-0704">Schiff base</keyword>
<evidence type="ECO:0000256" key="2">
    <source>
        <dbReference type="ARBA" id="ARBA00022793"/>
    </source>
</evidence>
<keyword evidence="3" id="KW-0068">Autocatalytic cleavage</keyword>
<name>A0A955RJ04_9BACT</name>